<dbReference type="RefSeq" id="WP_165921000.1">
    <property type="nucleotide sequence ID" value="NZ_DAIUIE010000270.1"/>
</dbReference>
<evidence type="ECO:0000313" key="1">
    <source>
        <dbReference type="EMBL" id="TCS72004.1"/>
    </source>
</evidence>
<reference evidence="1 2" key="1">
    <citation type="submission" date="2019-03" db="EMBL/GenBank/DDBJ databases">
        <title>Genomic Encyclopedia of Type Strains, Phase IV (KMG-IV): sequencing the most valuable type-strain genomes for metagenomic binning, comparative biology and taxonomic classification.</title>
        <authorList>
            <person name="Goeker M."/>
        </authorList>
    </citation>
    <scope>NUCLEOTIDE SEQUENCE [LARGE SCALE GENOMIC DNA]</scope>
    <source>
        <strain evidence="1 2">DSM 29489</strain>
    </source>
</reference>
<sequence>MSFVTVPAFDTADMKRYRMIFRFHSAVIVSMDGKAGRMPTSTGQLVELNGINCFIVKIL</sequence>
<accession>A0A4R3JXS2</accession>
<dbReference type="AlphaFoldDB" id="A0A4R3JXS2"/>
<proteinExistence type="predicted"/>
<protein>
    <submittedName>
        <fullName evidence="1">Uncharacterized protein</fullName>
    </submittedName>
</protein>
<keyword evidence="2" id="KW-1185">Reference proteome</keyword>
<evidence type="ECO:0000313" key="2">
    <source>
        <dbReference type="Proteomes" id="UP000295726"/>
    </source>
</evidence>
<dbReference type="Proteomes" id="UP000295726">
    <property type="component" value="Unassembled WGS sequence"/>
</dbReference>
<gene>
    <name evidence="1" type="ORF">EDD59_1561</name>
</gene>
<organism evidence="1 2">
    <name type="scientific">Muricomes intestini</name>
    <dbReference type="NCBI Taxonomy" id="1796634"/>
    <lineage>
        <taxon>Bacteria</taxon>
        <taxon>Bacillati</taxon>
        <taxon>Bacillota</taxon>
        <taxon>Clostridia</taxon>
        <taxon>Lachnospirales</taxon>
        <taxon>Lachnospiraceae</taxon>
        <taxon>Muricomes</taxon>
    </lineage>
</organism>
<dbReference type="EMBL" id="SLZZ01000056">
    <property type="protein sequence ID" value="TCS72004.1"/>
    <property type="molecule type" value="Genomic_DNA"/>
</dbReference>
<comment type="caution">
    <text evidence="1">The sequence shown here is derived from an EMBL/GenBank/DDBJ whole genome shotgun (WGS) entry which is preliminary data.</text>
</comment>
<name>A0A4R3JXS2_9FIRM</name>